<evidence type="ECO:0008006" key="3">
    <source>
        <dbReference type="Google" id="ProtNLM"/>
    </source>
</evidence>
<dbReference type="AlphaFoldDB" id="A0A7J6VLU1"/>
<protein>
    <recommendedName>
        <fullName evidence="3">Reverse transcriptase</fullName>
    </recommendedName>
</protein>
<dbReference type="Proteomes" id="UP000554482">
    <property type="component" value="Unassembled WGS sequence"/>
</dbReference>
<evidence type="ECO:0000313" key="2">
    <source>
        <dbReference type="Proteomes" id="UP000554482"/>
    </source>
</evidence>
<feature type="non-terminal residue" evidence="1">
    <location>
        <position position="151"/>
    </location>
</feature>
<accession>A0A7J6VLU1</accession>
<name>A0A7J6VLU1_THATH</name>
<keyword evidence="2" id="KW-1185">Reference proteome</keyword>
<reference evidence="1 2" key="1">
    <citation type="submission" date="2020-06" db="EMBL/GenBank/DDBJ databases">
        <title>Transcriptomic and genomic resources for Thalictrum thalictroides and T. hernandezii: Facilitating candidate gene discovery in an emerging model plant lineage.</title>
        <authorList>
            <person name="Arias T."/>
            <person name="Riano-Pachon D.M."/>
            <person name="Di Stilio V.S."/>
        </authorList>
    </citation>
    <scope>NUCLEOTIDE SEQUENCE [LARGE SCALE GENOMIC DNA]</scope>
    <source>
        <strain evidence="2">cv. WT478/WT964</strain>
        <tissue evidence="1">Leaves</tissue>
    </source>
</reference>
<gene>
    <name evidence="1" type="ORF">FRX31_024847</name>
</gene>
<proteinExistence type="predicted"/>
<evidence type="ECO:0000313" key="1">
    <source>
        <dbReference type="EMBL" id="KAF5185568.1"/>
    </source>
</evidence>
<dbReference type="EMBL" id="JABWDY010030511">
    <property type="protein sequence ID" value="KAF5185568.1"/>
    <property type="molecule type" value="Genomic_DNA"/>
</dbReference>
<comment type="caution">
    <text evidence="1">The sequence shown here is derived from an EMBL/GenBank/DDBJ whole genome shotgun (WGS) entry which is preliminary data.</text>
</comment>
<dbReference type="OrthoDB" id="1935089at2759"/>
<sequence>MVLEDDEVVDRALLRSEVDELMRLVEIKWQQKAKLQWKVEGENMTKFYHRLVNLRRKVNQLQTILIDGEEINEVEVIKTHIIQFYKELFDDDGIMRPELDGMVFDCITQEESSNVERRIEESEVLAALKAMNGEKAPRPDGLPMKVYKACW</sequence>
<organism evidence="1 2">
    <name type="scientific">Thalictrum thalictroides</name>
    <name type="common">Rue-anemone</name>
    <name type="synonym">Anemone thalictroides</name>
    <dbReference type="NCBI Taxonomy" id="46969"/>
    <lineage>
        <taxon>Eukaryota</taxon>
        <taxon>Viridiplantae</taxon>
        <taxon>Streptophyta</taxon>
        <taxon>Embryophyta</taxon>
        <taxon>Tracheophyta</taxon>
        <taxon>Spermatophyta</taxon>
        <taxon>Magnoliopsida</taxon>
        <taxon>Ranunculales</taxon>
        <taxon>Ranunculaceae</taxon>
        <taxon>Thalictroideae</taxon>
        <taxon>Thalictrum</taxon>
    </lineage>
</organism>